<name>A0A484M8E3_9ASTE</name>
<dbReference type="OrthoDB" id="4062651at2759"/>
<dbReference type="Proteomes" id="UP000595140">
    <property type="component" value="Unassembled WGS sequence"/>
</dbReference>
<evidence type="ECO:0000256" key="7">
    <source>
        <dbReference type="ARBA" id="ARBA00022729"/>
    </source>
</evidence>
<evidence type="ECO:0000256" key="20">
    <source>
        <dbReference type="PROSITE-ProRule" id="PRU10141"/>
    </source>
</evidence>
<protein>
    <recommendedName>
        <fullName evidence="28">Protein kinase domain-containing protein</fullName>
    </recommendedName>
</protein>
<evidence type="ECO:0008006" key="28">
    <source>
        <dbReference type="Google" id="ProtNLM"/>
    </source>
</evidence>
<dbReference type="PROSITE" id="PS00107">
    <property type="entry name" value="PROTEIN_KINASE_ATP"/>
    <property type="match status" value="1"/>
</dbReference>
<dbReference type="FunFam" id="3.30.200.20:FF:000043">
    <property type="entry name" value="Wall-associated receptor kinase 2"/>
    <property type="match status" value="1"/>
</dbReference>
<feature type="domain" description="Protein kinase" evidence="24">
    <location>
        <begin position="449"/>
        <end position="724"/>
    </location>
</feature>
<keyword evidence="3 19" id="KW-0245">EGF-like domain</keyword>
<evidence type="ECO:0000256" key="6">
    <source>
        <dbReference type="ARBA" id="ARBA00022692"/>
    </source>
</evidence>
<dbReference type="SMART" id="SM00220">
    <property type="entry name" value="S_TKc"/>
    <property type="match status" value="1"/>
</dbReference>
<dbReference type="InterPro" id="IPR000152">
    <property type="entry name" value="EGF-type_Asp/Asn_hydroxyl_site"/>
</dbReference>
<organism evidence="26 27">
    <name type="scientific">Cuscuta campestris</name>
    <dbReference type="NCBI Taxonomy" id="132261"/>
    <lineage>
        <taxon>Eukaryota</taxon>
        <taxon>Viridiplantae</taxon>
        <taxon>Streptophyta</taxon>
        <taxon>Embryophyta</taxon>
        <taxon>Tracheophyta</taxon>
        <taxon>Spermatophyta</taxon>
        <taxon>Magnoliopsida</taxon>
        <taxon>eudicotyledons</taxon>
        <taxon>Gunneridae</taxon>
        <taxon>Pentapetalae</taxon>
        <taxon>asterids</taxon>
        <taxon>lamiids</taxon>
        <taxon>Solanales</taxon>
        <taxon>Convolvulaceae</taxon>
        <taxon>Cuscuteae</taxon>
        <taxon>Cuscuta</taxon>
        <taxon>Cuscuta subgen. Grammica</taxon>
        <taxon>Cuscuta sect. Cleistogrammica</taxon>
    </lineage>
</organism>
<dbReference type="InterPro" id="IPR045274">
    <property type="entry name" value="WAK-like"/>
</dbReference>
<evidence type="ECO:0000259" key="24">
    <source>
        <dbReference type="PROSITE" id="PS50011"/>
    </source>
</evidence>
<evidence type="ECO:0000256" key="9">
    <source>
        <dbReference type="ARBA" id="ARBA00022741"/>
    </source>
</evidence>
<keyword evidence="15" id="KW-0325">Glycoprotein</keyword>
<evidence type="ECO:0000256" key="17">
    <source>
        <dbReference type="ARBA" id="ARBA00047951"/>
    </source>
</evidence>
<feature type="domain" description="EGF-like" evidence="25">
    <location>
        <begin position="274"/>
        <end position="320"/>
    </location>
</feature>
<keyword evidence="7 23" id="KW-0732">Signal</keyword>
<dbReference type="CDD" id="cd14066">
    <property type="entry name" value="STKc_IRAK"/>
    <property type="match status" value="1"/>
</dbReference>
<evidence type="ECO:0000313" key="26">
    <source>
        <dbReference type="EMBL" id="VFQ85110.1"/>
    </source>
</evidence>
<evidence type="ECO:0000259" key="25">
    <source>
        <dbReference type="PROSITE" id="PS50026"/>
    </source>
</evidence>
<keyword evidence="27" id="KW-1185">Reference proteome</keyword>
<dbReference type="PROSITE" id="PS50026">
    <property type="entry name" value="EGF_3"/>
    <property type="match status" value="2"/>
</dbReference>
<dbReference type="SUPFAM" id="SSF57184">
    <property type="entry name" value="Growth factor receptor domain"/>
    <property type="match status" value="1"/>
</dbReference>
<dbReference type="PANTHER" id="PTHR27005:SF283">
    <property type="entry name" value="OS02G0633066 PROTEIN"/>
    <property type="match status" value="1"/>
</dbReference>
<gene>
    <name evidence="26" type="ORF">CCAM_LOCUS26886</name>
</gene>
<evidence type="ECO:0000256" key="21">
    <source>
        <dbReference type="SAM" id="MobiDB-lite"/>
    </source>
</evidence>
<dbReference type="SMART" id="SM00181">
    <property type="entry name" value="EGF"/>
    <property type="match status" value="2"/>
</dbReference>
<dbReference type="PROSITE" id="PS00010">
    <property type="entry name" value="ASX_HYDROXYL"/>
    <property type="match status" value="1"/>
</dbReference>
<dbReference type="GO" id="GO:0007166">
    <property type="term" value="P:cell surface receptor signaling pathway"/>
    <property type="evidence" value="ECO:0007669"/>
    <property type="project" value="InterPro"/>
</dbReference>
<feature type="binding site" evidence="20">
    <location>
        <position position="478"/>
    </location>
    <ligand>
        <name>ATP</name>
        <dbReference type="ChEBI" id="CHEBI:30616"/>
    </ligand>
</feature>
<dbReference type="PROSITE" id="PS01187">
    <property type="entry name" value="EGF_CA"/>
    <property type="match status" value="1"/>
</dbReference>
<dbReference type="InterPro" id="IPR008271">
    <property type="entry name" value="Ser/Thr_kinase_AS"/>
</dbReference>
<evidence type="ECO:0000256" key="15">
    <source>
        <dbReference type="ARBA" id="ARBA00023180"/>
    </source>
</evidence>
<dbReference type="EMBL" id="OOIL02002841">
    <property type="protein sequence ID" value="VFQ85110.1"/>
    <property type="molecule type" value="Genomic_DNA"/>
</dbReference>
<dbReference type="InterPro" id="IPR011009">
    <property type="entry name" value="Kinase-like_dom_sf"/>
</dbReference>
<evidence type="ECO:0000256" key="19">
    <source>
        <dbReference type="PROSITE-ProRule" id="PRU00076"/>
    </source>
</evidence>
<evidence type="ECO:0000256" key="1">
    <source>
        <dbReference type="ARBA" id="ARBA00004479"/>
    </source>
</evidence>
<feature type="chain" id="PRO_5019728039" description="Protein kinase domain-containing protein" evidence="23">
    <location>
        <begin position="26"/>
        <end position="797"/>
    </location>
</feature>
<evidence type="ECO:0000256" key="10">
    <source>
        <dbReference type="ARBA" id="ARBA00022777"/>
    </source>
</evidence>
<evidence type="ECO:0000256" key="11">
    <source>
        <dbReference type="ARBA" id="ARBA00022840"/>
    </source>
</evidence>
<dbReference type="SUPFAM" id="SSF56112">
    <property type="entry name" value="Protein kinase-like (PK-like)"/>
    <property type="match status" value="1"/>
</dbReference>
<keyword evidence="9 20" id="KW-0547">Nucleotide-binding</keyword>
<dbReference type="InterPro" id="IPR000742">
    <property type="entry name" value="EGF"/>
</dbReference>
<dbReference type="Gene3D" id="1.10.510.10">
    <property type="entry name" value="Transferase(Phosphotransferase) domain 1"/>
    <property type="match status" value="1"/>
</dbReference>
<dbReference type="SMART" id="SM00179">
    <property type="entry name" value="EGF_CA"/>
    <property type="match status" value="1"/>
</dbReference>
<comment type="catalytic activity">
    <reaction evidence="17">
        <text>L-threonyl-[protein] + ATP = O-phospho-L-threonyl-[protein] + ADP + H(+)</text>
        <dbReference type="Rhea" id="RHEA:46608"/>
        <dbReference type="Rhea" id="RHEA-COMP:11060"/>
        <dbReference type="Rhea" id="RHEA-COMP:11605"/>
        <dbReference type="ChEBI" id="CHEBI:15378"/>
        <dbReference type="ChEBI" id="CHEBI:30013"/>
        <dbReference type="ChEBI" id="CHEBI:30616"/>
        <dbReference type="ChEBI" id="CHEBI:61977"/>
        <dbReference type="ChEBI" id="CHEBI:456216"/>
    </reaction>
</comment>
<accession>A0A484M8E3</accession>
<evidence type="ECO:0000256" key="23">
    <source>
        <dbReference type="SAM" id="SignalP"/>
    </source>
</evidence>
<sequence>MKPATAAAAALLILIGFAITKPTKCQTVAKPGCRDKCGEVEIHYPFGVGDEKCFLDPGFNLTCDKDSKLWTTQFKNGESSGDDDQSQIIGIDPAMGTMEILMPVSRHCFNKTGNETANEKYKVGVEPPTFTVSSRANKFFAIGSNTFGILRANIIRNDSNIPNHDYRFWMGCFSSCLYEKPGESDIKECSGIGCCNFTFPSGMREIQTLAYNFLYEEDFKPVWNYSNCTYSFVSRNGWLRDHPLSDLNNLPFNSSGLVIDWAVGNENQTCREDDDDPHTHDIINICSGVNNAECVNSTTKHGYRCKCKDGYVGNPYLGCQNKDECKEGGYNNPCHGHATCKDLPGSYTCTCKKGFEGDGKRDGNGCVLKSGGRNTLLVVLLSASLGVTTLLLFSLYIYRRSRKRMLIKLKEQFFEQNGGLLLQQQLEGGNGGRMKIYTLKDLKKATNNFDQKLILGQGGYGTVYKGVLEDSSVVAIKKSKISDQTQVEQFIHEVDVLSQINHRNVVKLFGCCLETQVPMLVYEFITNGTLSDHLHRDDGSPKMPFAARLRVASESAGAISYLHSSASLPIIHRDIKTSNILLDERLTAKVSDFGASRLIPLDHTRVTTQVQGTFGYLDPEYFYTGELTEKSDVYSFGVVLAELLTGEKAVSFSRAEEDRNLCAYFVSALNNGRLGQVLDSHIVNNGAVMFEHLLEVAEIARRCMNAKRDDRPTMKEVAMELERLRNQVDEKGDEQPWRGSGEEDEMCCDEMPGEKSVIMSSQVVDGGDSSMSMSIVSGESSGNMDTNSILMSLRGGR</sequence>
<evidence type="ECO:0000256" key="12">
    <source>
        <dbReference type="ARBA" id="ARBA00022989"/>
    </source>
</evidence>
<dbReference type="InterPro" id="IPR018097">
    <property type="entry name" value="EGF_Ca-bd_CS"/>
</dbReference>
<keyword evidence="14" id="KW-1015">Disulfide bond</keyword>
<evidence type="ECO:0000256" key="4">
    <source>
        <dbReference type="ARBA" id="ARBA00022553"/>
    </source>
</evidence>
<keyword evidence="6 22" id="KW-0812">Transmembrane</keyword>
<evidence type="ECO:0000256" key="3">
    <source>
        <dbReference type="ARBA" id="ARBA00022536"/>
    </source>
</evidence>
<evidence type="ECO:0000256" key="18">
    <source>
        <dbReference type="ARBA" id="ARBA00058961"/>
    </source>
</evidence>
<evidence type="ECO:0000256" key="8">
    <source>
        <dbReference type="ARBA" id="ARBA00022737"/>
    </source>
</evidence>
<comment type="subcellular location">
    <subcellularLocation>
        <location evidence="1">Membrane</location>
        <topology evidence="1">Single-pass type I membrane protein</topology>
    </subcellularLocation>
</comment>
<dbReference type="CDD" id="cd00054">
    <property type="entry name" value="EGF_CA"/>
    <property type="match status" value="1"/>
</dbReference>
<evidence type="ECO:0000256" key="2">
    <source>
        <dbReference type="ARBA" id="ARBA00022527"/>
    </source>
</evidence>
<keyword evidence="11 20" id="KW-0067">ATP-binding</keyword>
<feature type="signal peptide" evidence="23">
    <location>
        <begin position="1"/>
        <end position="25"/>
    </location>
</feature>
<evidence type="ECO:0000256" key="22">
    <source>
        <dbReference type="SAM" id="Phobius"/>
    </source>
</evidence>
<feature type="domain" description="EGF-like" evidence="25">
    <location>
        <begin position="321"/>
        <end position="358"/>
    </location>
</feature>
<dbReference type="GO" id="GO:0005886">
    <property type="term" value="C:plasma membrane"/>
    <property type="evidence" value="ECO:0007669"/>
    <property type="project" value="TreeGrafter"/>
</dbReference>
<dbReference type="InterPro" id="IPR001881">
    <property type="entry name" value="EGF-like_Ca-bd_dom"/>
</dbReference>
<dbReference type="GO" id="GO:0030247">
    <property type="term" value="F:polysaccharide binding"/>
    <property type="evidence" value="ECO:0007669"/>
    <property type="project" value="InterPro"/>
</dbReference>
<feature type="transmembrane region" description="Helical" evidence="22">
    <location>
        <begin position="376"/>
        <end position="398"/>
    </location>
</feature>
<dbReference type="PROSITE" id="PS50011">
    <property type="entry name" value="PROTEIN_KINASE_DOM"/>
    <property type="match status" value="1"/>
</dbReference>
<keyword evidence="13 22" id="KW-0472">Membrane</keyword>
<dbReference type="InterPro" id="IPR024731">
    <property type="entry name" value="NELL2-like_EGF"/>
</dbReference>
<dbReference type="PANTHER" id="PTHR27005">
    <property type="entry name" value="WALL-ASSOCIATED RECEPTOR KINASE-LIKE 21"/>
    <property type="match status" value="1"/>
</dbReference>
<keyword evidence="10" id="KW-0418">Kinase</keyword>
<dbReference type="InterPro" id="IPR001245">
    <property type="entry name" value="Ser-Thr/Tyr_kinase_cat_dom"/>
</dbReference>
<dbReference type="Gene3D" id="2.10.25.10">
    <property type="entry name" value="Laminin"/>
    <property type="match status" value="2"/>
</dbReference>
<comment type="function">
    <text evidence="18">Serine/threonine-protein kinase that may function as a signaling receptor of extracellular matrix component. Binding to pectin may have significance in the control of cell expansion, morphogenesis and development.</text>
</comment>
<dbReference type="PROSITE" id="PS01186">
    <property type="entry name" value="EGF_2"/>
    <property type="match status" value="1"/>
</dbReference>
<evidence type="ECO:0000256" key="14">
    <source>
        <dbReference type="ARBA" id="ARBA00023157"/>
    </source>
</evidence>
<evidence type="ECO:0000256" key="16">
    <source>
        <dbReference type="ARBA" id="ARBA00047558"/>
    </source>
</evidence>
<dbReference type="InterPro" id="IPR025287">
    <property type="entry name" value="WAK_GUB"/>
</dbReference>
<comment type="caution">
    <text evidence="19">Lacks conserved residue(s) required for the propagation of feature annotation.</text>
</comment>
<dbReference type="AlphaFoldDB" id="A0A484M8E3"/>
<dbReference type="InterPro" id="IPR000719">
    <property type="entry name" value="Prot_kinase_dom"/>
</dbReference>
<dbReference type="InterPro" id="IPR017441">
    <property type="entry name" value="Protein_kinase_ATP_BS"/>
</dbReference>
<dbReference type="PROSITE" id="PS00108">
    <property type="entry name" value="PROTEIN_KINASE_ST"/>
    <property type="match status" value="1"/>
</dbReference>
<keyword evidence="5" id="KW-0808">Transferase</keyword>
<dbReference type="Pfam" id="PF07714">
    <property type="entry name" value="PK_Tyr_Ser-Thr"/>
    <property type="match status" value="1"/>
</dbReference>
<dbReference type="Gene3D" id="3.30.200.20">
    <property type="entry name" value="Phosphorylase Kinase, domain 1"/>
    <property type="match status" value="1"/>
</dbReference>
<evidence type="ECO:0000256" key="13">
    <source>
        <dbReference type="ARBA" id="ARBA00023136"/>
    </source>
</evidence>
<keyword evidence="2" id="KW-0723">Serine/threonine-protein kinase</keyword>
<keyword evidence="4" id="KW-0597">Phosphoprotein</keyword>
<dbReference type="FunFam" id="2.10.25.10:FF:000038">
    <property type="entry name" value="Fibrillin 2"/>
    <property type="match status" value="1"/>
</dbReference>
<dbReference type="GO" id="GO:0004674">
    <property type="term" value="F:protein serine/threonine kinase activity"/>
    <property type="evidence" value="ECO:0007669"/>
    <property type="project" value="UniProtKB-KW"/>
</dbReference>
<reference evidence="26 27" key="1">
    <citation type="submission" date="2018-04" db="EMBL/GenBank/DDBJ databases">
        <authorList>
            <person name="Vogel A."/>
        </authorList>
    </citation>
    <scope>NUCLEOTIDE SEQUENCE [LARGE SCALE GENOMIC DNA]</scope>
</reference>
<dbReference type="FunFam" id="1.10.510.10:FF:000084">
    <property type="entry name" value="Wall-associated receptor kinase 2"/>
    <property type="match status" value="1"/>
</dbReference>
<feature type="region of interest" description="Disordered" evidence="21">
    <location>
        <begin position="776"/>
        <end position="797"/>
    </location>
</feature>
<comment type="catalytic activity">
    <reaction evidence="16">
        <text>L-seryl-[protein] + ATP = O-phospho-L-seryl-[protein] + ADP + H(+)</text>
        <dbReference type="Rhea" id="RHEA:17989"/>
        <dbReference type="Rhea" id="RHEA-COMP:9863"/>
        <dbReference type="Rhea" id="RHEA-COMP:11604"/>
        <dbReference type="ChEBI" id="CHEBI:15378"/>
        <dbReference type="ChEBI" id="CHEBI:29999"/>
        <dbReference type="ChEBI" id="CHEBI:30616"/>
        <dbReference type="ChEBI" id="CHEBI:83421"/>
        <dbReference type="ChEBI" id="CHEBI:456216"/>
    </reaction>
</comment>
<dbReference type="Pfam" id="PF13947">
    <property type="entry name" value="GUB_WAK_bind"/>
    <property type="match status" value="1"/>
</dbReference>
<dbReference type="GO" id="GO:0005524">
    <property type="term" value="F:ATP binding"/>
    <property type="evidence" value="ECO:0007669"/>
    <property type="project" value="UniProtKB-UniRule"/>
</dbReference>
<dbReference type="InterPro" id="IPR009030">
    <property type="entry name" value="Growth_fac_rcpt_cys_sf"/>
</dbReference>
<keyword evidence="12 22" id="KW-1133">Transmembrane helix</keyword>
<evidence type="ECO:0000256" key="5">
    <source>
        <dbReference type="ARBA" id="ARBA00022679"/>
    </source>
</evidence>
<evidence type="ECO:0000313" key="27">
    <source>
        <dbReference type="Proteomes" id="UP000595140"/>
    </source>
</evidence>
<keyword evidence="8" id="KW-0677">Repeat</keyword>
<dbReference type="Pfam" id="PF12947">
    <property type="entry name" value="EGF_3"/>
    <property type="match status" value="1"/>
</dbReference>
<proteinExistence type="predicted"/>
<dbReference type="GO" id="GO:0005509">
    <property type="term" value="F:calcium ion binding"/>
    <property type="evidence" value="ECO:0007669"/>
    <property type="project" value="InterPro"/>
</dbReference>